<dbReference type="Pfam" id="PF00106">
    <property type="entry name" value="adh_short"/>
    <property type="match status" value="1"/>
</dbReference>
<keyword evidence="3" id="KW-1133">Transmembrane helix</keyword>
<dbReference type="Gene3D" id="3.40.50.720">
    <property type="entry name" value="NAD(P)-binding Rossmann-like Domain"/>
    <property type="match status" value="1"/>
</dbReference>
<comment type="similarity">
    <text evidence="2">Belongs to the short-chain dehydrogenases/reductases (SDR) family.</text>
</comment>
<proteinExistence type="inferred from homology"/>
<keyword evidence="3" id="KW-0812">Transmembrane</keyword>
<gene>
    <name evidence="4" type="ORF">G2W53_008337</name>
</gene>
<keyword evidence="5" id="KW-1185">Reference proteome</keyword>
<dbReference type="EMBL" id="JAAIUW010000003">
    <property type="protein sequence ID" value="KAF7839855.1"/>
    <property type="molecule type" value="Genomic_DNA"/>
</dbReference>
<evidence type="ECO:0000256" key="3">
    <source>
        <dbReference type="SAM" id="Phobius"/>
    </source>
</evidence>
<dbReference type="PANTHER" id="PTHR43899">
    <property type="entry name" value="RH59310P"/>
    <property type="match status" value="1"/>
</dbReference>
<keyword evidence="1" id="KW-0560">Oxidoreductase</keyword>
<organism evidence="4 5">
    <name type="scientific">Senna tora</name>
    <dbReference type="NCBI Taxonomy" id="362788"/>
    <lineage>
        <taxon>Eukaryota</taxon>
        <taxon>Viridiplantae</taxon>
        <taxon>Streptophyta</taxon>
        <taxon>Embryophyta</taxon>
        <taxon>Tracheophyta</taxon>
        <taxon>Spermatophyta</taxon>
        <taxon>Magnoliopsida</taxon>
        <taxon>eudicotyledons</taxon>
        <taxon>Gunneridae</taxon>
        <taxon>Pentapetalae</taxon>
        <taxon>rosids</taxon>
        <taxon>fabids</taxon>
        <taxon>Fabales</taxon>
        <taxon>Fabaceae</taxon>
        <taxon>Caesalpinioideae</taxon>
        <taxon>Cassia clade</taxon>
        <taxon>Senna</taxon>
    </lineage>
</organism>
<evidence type="ECO:0000256" key="1">
    <source>
        <dbReference type="ARBA" id="ARBA00023002"/>
    </source>
</evidence>
<protein>
    <submittedName>
        <fullName evidence="4">Very-long-chain 3-oxoacyl-CoA reductase 1-like</fullName>
    </submittedName>
</protein>
<sequence length="210" mass="23277">MERSDLFISATCTLGFISLFKFLIHSLRWIWVMLLRPPKNLKHYGSWAIVTGSTDGIGKAIAFELASKGLNLLLVGRSPQKLEAMMKEIRERHNNNNDDVEVKVVVMDLGSLNGEEIMRRMEEGMEGLDVGVLVNSAGMAGPYFRYFDEDDMEFVDGIIKVNLEGGTRITKAVLPWMMKKKKGVIVNIGSASSGVVPSYPLSSLYASTKA</sequence>
<dbReference type="GO" id="GO:0045703">
    <property type="term" value="F:ketoreductase activity"/>
    <property type="evidence" value="ECO:0007669"/>
    <property type="project" value="TreeGrafter"/>
</dbReference>
<dbReference type="PRINTS" id="PR00081">
    <property type="entry name" value="GDHRDH"/>
</dbReference>
<dbReference type="Proteomes" id="UP000634136">
    <property type="component" value="Unassembled WGS sequence"/>
</dbReference>
<dbReference type="PANTHER" id="PTHR43899:SF25">
    <property type="entry name" value="ENOYL-(ACYL CARRIER) REDUCTASE"/>
    <property type="match status" value="1"/>
</dbReference>
<dbReference type="InterPro" id="IPR051019">
    <property type="entry name" value="VLCFA-Steroid_DH"/>
</dbReference>
<dbReference type="PIRSF" id="PIRSF000126">
    <property type="entry name" value="11-beta-HSD1"/>
    <property type="match status" value="1"/>
</dbReference>
<name>A0A834X8B0_9FABA</name>
<comment type="caution">
    <text evidence="4">The sequence shown here is derived from an EMBL/GenBank/DDBJ whole genome shotgun (WGS) entry which is preliminary data.</text>
</comment>
<dbReference type="SUPFAM" id="SSF51735">
    <property type="entry name" value="NAD(P)-binding Rossmann-fold domains"/>
    <property type="match status" value="1"/>
</dbReference>
<dbReference type="PRINTS" id="PR00080">
    <property type="entry name" value="SDRFAMILY"/>
</dbReference>
<keyword evidence="3" id="KW-0472">Membrane</keyword>
<evidence type="ECO:0000256" key="2">
    <source>
        <dbReference type="RuleBase" id="RU000363"/>
    </source>
</evidence>
<dbReference type="InterPro" id="IPR036291">
    <property type="entry name" value="NAD(P)-bd_dom_sf"/>
</dbReference>
<dbReference type="GO" id="GO:0005783">
    <property type="term" value="C:endoplasmic reticulum"/>
    <property type="evidence" value="ECO:0007669"/>
    <property type="project" value="TreeGrafter"/>
</dbReference>
<dbReference type="OrthoDB" id="5545019at2759"/>
<evidence type="ECO:0000313" key="4">
    <source>
        <dbReference type="EMBL" id="KAF7839855.1"/>
    </source>
</evidence>
<dbReference type="AlphaFoldDB" id="A0A834X8B0"/>
<reference evidence="4" key="1">
    <citation type="submission" date="2020-09" db="EMBL/GenBank/DDBJ databases">
        <title>Genome-Enabled Discovery of Anthraquinone Biosynthesis in Senna tora.</title>
        <authorList>
            <person name="Kang S.-H."/>
            <person name="Pandey R.P."/>
            <person name="Lee C.-M."/>
            <person name="Sim J.-S."/>
            <person name="Jeong J.-T."/>
            <person name="Choi B.-S."/>
            <person name="Jung M."/>
            <person name="Ginzburg D."/>
            <person name="Zhao K."/>
            <person name="Won S.Y."/>
            <person name="Oh T.-J."/>
            <person name="Yu Y."/>
            <person name="Kim N.-H."/>
            <person name="Lee O.R."/>
            <person name="Lee T.-H."/>
            <person name="Bashyal P."/>
            <person name="Kim T.-S."/>
            <person name="Lee W.-H."/>
            <person name="Kawkins C."/>
            <person name="Kim C.-K."/>
            <person name="Kim J.S."/>
            <person name="Ahn B.O."/>
            <person name="Rhee S.Y."/>
            <person name="Sohng J.K."/>
        </authorList>
    </citation>
    <scope>NUCLEOTIDE SEQUENCE</scope>
    <source>
        <tissue evidence="4">Leaf</tissue>
    </source>
</reference>
<dbReference type="InterPro" id="IPR002347">
    <property type="entry name" value="SDR_fam"/>
</dbReference>
<evidence type="ECO:0000313" key="5">
    <source>
        <dbReference type="Proteomes" id="UP000634136"/>
    </source>
</evidence>
<feature type="transmembrane region" description="Helical" evidence="3">
    <location>
        <begin position="6"/>
        <end position="24"/>
    </location>
</feature>
<accession>A0A834X8B0</accession>